<keyword evidence="2" id="KW-1185">Reference proteome</keyword>
<sequence length="39" mass="4544">MSVGINQENKAQRLLDILNYDRSGKKGRCVILFDKLIFF</sequence>
<proteinExistence type="predicted"/>
<comment type="caution">
    <text evidence="1">The sequence shown here is derived from an EMBL/GenBank/DDBJ whole genome shotgun (WGS) entry which is preliminary data.</text>
</comment>
<dbReference type="EMBL" id="DUZY01000001">
    <property type="protein sequence ID" value="DAD20649.1"/>
    <property type="molecule type" value="Genomic_DNA"/>
</dbReference>
<name>A0A822XNL9_NELNU</name>
<evidence type="ECO:0000313" key="1">
    <source>
        <dbReference type="EMBL" id="DAD20649.1"/>
    </source>
</evidence>
<gene>
    <name evidence="1" type="ORF">HUJ06_022112</name>
</gene>
<organism evidence="1 2">
    <name type="scientific">Nelumbo nucifera</name>
    <name type="common">Sacred lotus</name>
    <dbReference type="NCBI Taxonomy" id="4432"/>
    <lineage>
        <taxon>Eukaryota</taxon>
        <taxon>Viridiplantae</taxon>
        <taxon>Streptophyta</taxon>
        <taxon>Embryophyta</taxon>
        <taxon>Tracheophyta</taxon>
        <taxon>Spermatophyta</taxon>
        <taxon>Magnoliopsida</taxon>
        <taxon>Proteales</taxon>
        <taxon>Nelumbonaceae</taxon>
        <taxon>Nelumbo</taxon>
    </lineage>
</organism>
<dbReference type="AlphaFoldDB" id="A0A822XNL9"/>
<accession>A0A822XNL9</accession>
<protein>
    <submittedName>
        <fullName evidence="1">Uncharacterized protein</fullName>
    </submittedName>
</protein>
<evidence type="ECO:0000313" key="2">
    <source>
        <dbReference type="Proteomes" id="UP000607653"/>
    </source>
</evidence>
<dbReference type="Proteomes" id="UP000607653">
    <property type="component" value="Unassembled WGS sequence"/>
</dbReference>
<reference evidence="1 2" key="1">
    <citation type="journal article" date="2020" name="Mol. Biol. Evol.">
        <title>Distinct Expression and Methylation Patterns for Genes with Different Fates following a Single Whole-Genome Duplication in Flowering Plants.</title>
        <authorList>
            <person name="Shi T."/>
            <person name="Rahmani R.S."/>
            <person name="Gugger P.F."/>
            <person name="Wang M."/>
            <person name="Li H."/>
            <person name="Zhang Y."/>
            <person name="Li Z."/>
            <person name="Wang Q."/>
            <person name="Van de Peer Y."/>
            <person name="Marchal K."/>
            <person name="Chen J."/>
        </authorList>
    </citation>
    <scope>NUCLEOTIDE SEQUENCE [LARGE SCALE GENOMIC DNA]</scope>
    <source>
        <tissue evidence="1">Leaf</tissue>
    </source>
</reference>